<gene>
    <name evidence="2" type="ORF">G3T36_08855</name>
</gene>
<keyword evidence="3" id="KW-1185">Reference proteome</keyword>
<dbReference type="Pfam" id="PF25355">
    <property type="entry name" value="DUF7882"/>
    <property type="match status" value="1"/>
</dbReference>
<feature type="domain" description="DUF7882" evidence="1">
    <location>
        <begin position="1"/>
        <end position="95"/>
    </location>
</feature>
<dbReference type="EMBL" id="JAAGWY010000002">
    <property type="protein sequence ID" value="NEN05983.1"/>
    <property type="molecule type" value="Genomic_DNA"/>
</dbReference>
<comment type="caution">
    <text evidence="2">The sequence shown here is derived from an EMBL/GenBank/DDBJ whole genome shotgun (WGS) entry which is preliminary data.</text>
</comment>
<dbReference type="RefSeq" id="WP_163289439.1">
    <property type="nucleotide sequence ID" value="NZ_JAAGWY010000002.1"/>
</dbReference>
<sequence length="119" mass="13529">MGTLVYDGTAEFTFDDRVLAHLQIVIGLKLRRREGFLMTWTDRTRGDDVITTAWFDPSLSLLFRYSGAQIPAINKDWLMLLTESSNSSAGLRLDDELRAEIREEIPEGTAAKRRRHASS</sequence>
<evidence type="ECO:0000313" key="3">
    <source>
        <dbReference type="Proteomes" id="UP000474967"/>
    </source>
</evidence>
<evidence type="ECO:0000313" key="2">
    <source>
        <dbReference type="EMBL" id="NEN05983.1"/>
    </source>
</evidence>
<proteinExistence type="predicted"/>
<reference evidence="2 3" key="1">
    <citation type="journal article" date="2014" name="J. Microbiol.">
        <title>Diaminobutyricibacter tongyongensis gen. nov., sp. nov. and Homoserinibacter gongjuensis gen. nov., sp. nov. belong to the family Microbacteriaceae.</title>
        <authorList>
            <person name="Kim S.J."/>
            <person name="Ahn J.H."/>
            <person name="Weon H.Y."/>
            <person name="Hamada M."/>
            <person name="Suzuki K."/>
            <person name="Kwon S.W."/>
        </authorList>
    </citation>
    <scope>NUCLEOTIDE SEQUENCE [LARGE SCALE GENOMIC DNA]</scope>
    <source>
        <strain evidence="2 3">NBRC 108724</strain>
    </source>
</reference>
<evidence type="ECO:0000259" key="1">
    <source>
        <dbReference type="Pfam" id="PF25355"/>
    </source>
</evidence>
<dbReference type="InterPro" id="IPR057204">
    <property type="entry name" value="DUF7882"/>
</dbReference>
<protein>
    <recommendedName>
        <fullName evidence="1">DUF7882 domain-containing protein</fullName>
    </recommendedName>
</protein>
<accession>A0A6L9XX69</accession>
<name>A0A6L9XX69_9MICO</name>
<organism evidence="2 3">
    <name type="scientific">Leifsonia tongyongensis</name>
    <dbReference type="NCBI Taxonomy" id="1268043"/>
    <lineage>
        <taxon>Bacteria</taxon>
        <taxon>Bacillati</taxon>
        <taxon>Actinomycetota</taxon>
        <taxon>Actinomycetes</taxon>
        <taxon>Micrococcales</taxon>
        <taxon>Microbacteriaceae</taxon>
        <taxon>Leifsonia</taxon>
    </lineage>
</organism>
<dbReference type="AlphaFoldDB" id="A0A6L9XX69"/>
<dbReference type="Proteomes" id="UP000474967">
    <property type="component" value="Unassembled WGS sequence"/>
</dbReference>